<sequence>MIPCRLCLSKGETFRFWIQPLCGSMMVGFLFDQNLCTFESYITCNVRSSLLTNGVTAFISYNFNFATVGER</sequence>
<proteinExistence type="predicted"/>
<feature type="non-terminal residue" evidence="1">
    <location>
        <position position="71"/>
    </location>
</feature>
<name>A0AAV0L1N0_9ROSI</name>
<dbReference type="Proteomes" id="UP001154282">
    <property type="component" value="Unassembled WGS sequence"/>
</dbReference>
<evidence type="ECO:0000313" key="1">
    <source>
        <dbReference type="EMBL" id="CAI0428363.1"/>
    </source>
</evidence>
<evidence type="ECO:0000313" key="2">
    <source>
        <dbReference type="Proteomes" id="UP001154282"/>
    </source>
</evidence>
<dbReference type="AlphaFoldDB" id="A0AAV0L1N0"/>
<gene>
    <name evidence="1" type="ORF">LITE_LOCUS21611</name>
</gene>
<accession>A0AAV0L1N0</accession>
<reference evidence="1" key="1">
    <citation type="submission" date="2022-08" db="EMBL/GenBank/DDBJ databases">
        <authorList>
            <person name="Gutierrez-Valencia J."/>
        </authorList>
    </citation>
    <scope>NUCLEOTIDE SEQUENCE</scope>
</reference>
<protein>
    <submittedName>
        <fullName evidence="1">Uncharacterized protein</fullName>
    </submittedName>
</protein>
<keyword evidence="2" id="KW-1185">Reference proteome</keyword>
<dbReference type="EMBL" id="CAMGYJ010000006">
    <property type="protein sequence ID" value="CAI0428363.1"/>
    <property type="molecule type" value="Genomic_DNA"/>
</dbReference>
<comment type="caution">
    <text evidence="1">The sequence shown here is derived from an EMBL/GenBank/DDBJ whole genome shotgun (WGS) entry which is preliminary data.</text>
</comment>
<organism evidence="1 2">
    <name type="scientific">Linum tenue</name>
    <dbReference type="NCBI Taxonomy" id="586396"/>
    <lineage>
        <taxon>Eukaryota</taxon>
        <taxon>Viridiplantae</taxon>
        <taxon>Streptophyta</taxon>
        <taxon>Embryophyta</taxon>
        <taxon>Tracheophyta</taxon>
        <taxon>Spermatophyta</taxon>
        <taxon>Magnoliopsida</taxon>
        <taxon>eudicotyledons</taxon>
        <taxon>Gunneridae</taxon>
        <taxon>Pentapetalae</taxon>
        <taxon>rosids</taxon>
        <taxon>fabids</taxon>
        <taxon>Malpighiales</taxon>
        <taxon>Linaceae</taxon>
        <taxon>Linum</taxon>
    </lineage>
</organism>